<keyword evidence="1" id="KW-0479">Metal-binding</keyword>
<dbReference type="KEGG" id="fcy:FRACYDRAFT_238576"/>
<dbReference type="PROSITE" id="PS50865">
    <property type="entry name" value="ZF_MYND_2"/>
    <property type="match status" value="1"/>
</dbReference>
<proteinExistence type="predicted"/>
<dbReference type="Pfam" id="PF01753">
    <property type="entry name" value="zf-MYND"/>
    <property type="match status" value="1"/>
</dbReference>
<keyword evidence="7" id="KW-1185">Reference proteome</keyword>
<dbReference type="InterPro" id="IPR002893">
    <property type="entry name" value="Znf_MYND"/>
</dbReference>
<dbReference type="SUPFAM" id="SSF144232">
    <property type="entry name" value="HIT/MYND zinc finger-like"/>
    <property type="match status" value="1"/>
</dbReference>
<name>A0A1E7FK26_9STRA</name>
<dbReference type="EMBL" id="KV784357">
    <property type="protein sequence ID" value="OEU18143.1"/>
    <property type="molecule type" value="Genomic_DNA"/>
</dbReference>
<gene>
    <name evidence="6" type="ORF">FRACYDRAFT_238576</name>
</gene>
<reference evidence="6 7" key="1">
    <citation type="submission" date="2016-09" db="EMBL/GenBank/DDBJ databases">
        <title>Extensive genetic diversity and differential bi-allelic expression allows diatom success in the polar Southern Ocean.</title>
        <authorList>
            <consortium name="DOE Joint Genome Institute"/>
            <person name="Mock T."/>
            <person name="Otillar R.P."/>
            <person name="Strauss J."/>
            <person name="Dupont C."/>
            <person name="Frickenhaus S."/>
            <person name="Maumus F."/>
            <person name="Mcmullan M."/>
            <person name="Sanges R."/>
            <person name="Schmutz J."/>
            <person name="Toseland A."/>
            <person name="Valas R."/>
            <person name="Veluchamy A."/>
            <person name="Ward B.J."/>
            <person name="Allen A."/>
            <person name="Barry K."/>
            <person name="Falciatore A."/>
            <person name="Ferrante M."/>
            <person name="Fortunato A.E."/>
            <person name="Gloeckner G."/>
            <person name="Gruber A."/>
            <person name="Hipkin R."/>
            <person name="Janech M."/>
            <person name="Kroth P."/>
            <person name="Leese F."/>
            <person name="Lindquist E."/>
            <person name="Lyon B.R."/>
            <person name="Martin J."/>
            <person name="Mayer C."/>
            <person name="Parker M."/>
            <person name="Quesneville H."/>
            <person name="Raymond J."/>
            <person name="Uhlig C."/>
            <person name="Valentin K.U."/>
            <person name="Worden A.Z."/>
            <person name="Armbrust E.V."/>
            <person name="Bowler C."/>
            <person name="Green B."/>
            <person name="Moulton V."/>
            <person name="Van Oosterhout C."/>
            <person name="Grigoriev I."/>
        </authorList>
    </citation>
    <scope>NUCLEOTIDE SEQUENCE [LARGE SCALE GENOMIC DNA]</scope>
    <source>
        <strain evidence="6 7">CCMP1102</strain>
    </source>
</reference>
<feature type="domain" description="MYND-type" evidence="5">
    <location>
        <begin position="218"/>
        <end position="258"/>
    </location>
</feature>
<sequence length="277" mass="31834">MGKINRRRNTNKKTGTDAASALVSLYSASSGTNPCYHGSTADKFQPGSEYLKAVEEYFNTCRQGTLLNNQVADKFQPGCEYMKAVWEYLKTCHRLLDNQDGSQFLQAMQKMRYDVDHRHLMKDPEFSRFIFAFCTQQYLKSNNFKAGTPPPFIYILLTLGIRCRYSTATQIKEFDKYNRDAFTERGIINILFRETKTHCPCMNEAKAIAKTMDKEAICNGCNLIFPKETLRPCTGCQKVDYHNQKCQKKHWPTHRFDCKRFKIGMGLGLGICVLNSV</sequence>
<organism evidence="6 7">
    <name type="scientific">Fragilariopsis cylindrus CCMP1102</name>
    <dbReference type="NCBI Taxonomy" id="635003"/>
    <lineage>
        <taxon>Eukaryota</taxon>
        <taxon>Sar</taxon>
        <taxon>Stramenopiles</taxon>
        <taxon>Ochrophyta</taxon>
        <taxon>Bacillariophyta</taxon>
        <taxon>Bacillariophyceae</taxon>
        <taxon>Bacillariophycidae</taxon>
        <taxon>Bacillariales</taxon>
        <taxon>Bacillariaceae</taxon>
        <taxon>Fragilariopsis</taxon>
    </lineage>
</organism>
<dbReference type="AlphaFoldDB" id="A0A1E7FK26"/>
<dbReference type="Gene3D" id="6.10.140.2220">
    <property type="match status" value="1"/>
</dbReference>
<dbReference type="Proteomes" id="UP000095751">
    <property type="component" value="Unassembled WGS sequence"/>
</dbReference>
<evidence type="ECO:0000313" key="7">
    <source>
        <dbReference type="Proteomes" id="UP000095751"/>
    </source>
</evidence>
<keyword evidence="2 4" id="KW-0863">Zinc-finger</keyword>
<dbReference type="GO" id="GO:0008270">
    <property type="term" value="F:zinc ion binding"/>
    <property type="evidence" value="ECO:0007669"/>
    <property type="project" value="UniProtKB-KW"/>
</dbReference>
<dbReference type="InParanoid" id="A0A1E7FK26"/>
<accession>A0A1E7FK26</accession>
<evidence type="ECO:0000313" key="6">
    <source>
        <dbReference type="EMBL" id="OEU18143.1"/>
    </source>
</evidence>
<evidence type="ECO:0000256" key="2">
    <source>
        <dbReference type="ARBA" id="ARBA00022771"/>
    </source>
</evidence>
<protein>
    <recommendedName>
        <fullName evidence="5">MYND-type domain-containing protein</fullName>
    </recommendedName>
</protein>
<evidence type="ECO:0000256" key="1">
    <source>
        <dbReference type="ARBA" id="ARBA00022723"/>
    </source>
</evidence>
<dbReference type="OrthoDB" id="71226at2759"/>
<evidence type="ECO:0000259" key="5">
    <source>
        <dbReference type="PROSITE" id="PS50865"/>
    </source>
</evidence>
<evidence type="ECO:0000256" key="3">
    <source>
        <dbReference type="ARBA" id="ARBA00022833"/>
    </source>
</evidence>
<keyword evidence="3" id="KW-0862">Zinc</keyword>
<evidence type="ECO:0000256" key="4">
    <source>
        <dbReference type="PROSITE-ProRule" id="PRU00134"/>
    </source>
</evidence>